<dbReference type="InterPro" id="IPR050834">
    <property type="entry name" value="Glycosyltransf_2"/>
</dbReference>
<dbReference type="InterPro" id="IPR001173">
    <property type="entry name" value="Glyco_trans_2-like"/>
</dbReference>
<dbReference type="Proteomes" id="UP001596547">
    <property type="component" value="Unassembled WGS sequence"/>
</dbReference>
<dbReference type="EMBL" id="JBHTBF010000003">
    <property type="protein sequence ID" value="MFC7318432.1"/>
    <property type="molecule type" value="Genomic_DNA"/>
</dbReference>
<dbReference type="RefSeq" id="WP_276305777.1">
    <property type="nucleotide sequence ID" value="NZ_CP119993.1"/>
</dbReference>
<dbReference type="PANTHER" id="PTHR43685">
    <property type="entry name" value="GLYCOSYLTRANSFERASE"/>
    <property type="match status" value="1"/>
</dbReference>
<proteinExistence type="predicted"/>
<comment type="caution">
    <text evidence="2">The sequence shown here is derived from an EMBL/GenBank/DDBJ whole genome shotgun (WGS) entry which is preliminary data.</text>
</comment>
<dbReference type="InterPro" id="IPR029044">
    <property type="entry name" value="Nucleotide-diphossugar_trans"/>
</dbReference>
<feature type="domain" description="Glycosyltransferase 2-like" evidence="1">
    <location>
        <begin position="2"/>
        <end position="129"/>
    </location>
</feature>
<name>A0ABD6ADY7_9EURY</name>
<organism evidence="2 3">
    <name type="scientific">Halomarina halobia</name>
    <dbReference type="NCBI Taxonomy" id="3033386"/>
    <lineage>
        <taxon>Archaea</taxon>
        <taxon>Methanobacteriati</taxon>
        <taxon>Methanobacteriota</taxon>
        <taxon>Stenosarchaea group</taxon>
        <taxon>Halobacteria</taxon>
        <taxon>Halobacteriales</taxon>
        <taxon>Natronomonadaceae</taxon>
        <taxon>Halomarina</taxon>
    </lineage>
</organism>
<dbReference type="AlphaFoldDB" id="A0ABD6ADY7"/>
<evidence type="ECO:0000313" key="3">
    <source>
        <dbReference type="Proteomes" id="UP001596547"/>
    </source>
</evidence>
<dbReference type="Pfam" id="PF00535">
    <property type="entry name" value="Glycos_transf_2"/>
    <property type="match status" value="1"/>
</dbReference>
<dbReference type="CDD" id="cd00761">
    <property type="entry name" value="Glyco_tranf_GTA_type"/>
    <property type="match status" value="1"/>
</dbReference>
<dbReference type="PANTHER" id="PTHR43685:SF2">
    <property type="entry name" value="GLYCOSYLTRANSFERASE 2-LIKE DOMAIN-CONTAINING PROTEIN"/>
    <property type="match status" value="1"/>
</dbReference>
<evidence type="ECO:0000259" key="1">
    <source>
        <dbReference type="Pfam" id="PF00535"/>
    </source>
</evidence>
<sequence length="298" mass="32575">MSVVLPTYNRAAVIGRAVDSVFGQTHDPLELIVVDGGSTDHTDAVLRAVGDDRLRVVRRPSPAGPSVARNVGIRAAEGRLVAFIDADDRWRPEKLRRQVVALDREGASVSLTRVEKSSGEPRTRSGQSGDVREAIRHLALPTYTSTLLARRSALVAVDGFDESIGCFEDWELCLRLARERTFAFVDEPLVVKGTDGGNISAEPDRLARAFERIDRRHDLTADARARFLADVGITHCEARRVGDGLPYLFRSLRLDPARPKVALALALALTGALTGSATPFVTGMNGIYGLERAVERWR</sequence>
<dbReference type="SUPFAM" id="SSF53448">
    <property type="entry name" value="Nucleotide-diphospho-sugar transferases"/>
    <property type="match status" value="1"/>
</dbReference>
<reference evidence="2 3" key="1">
    <citation type="journal article" date="2019" name="Int. J. Syst. Evol. Microbiol.">
        <title>The Global Catalogue of Microorganisms (GCM) 10K type strain sequencing project: providing services to taxonomists for standard genome sequencing and annotation.</title>
        <authorList>
            <consortium name="The Broad Institute Genomics Platform"/>
            <consortium name="The Broad Institute Genome Sequencing Center for Infectious Disease"/>
            <person name="Wu L."/>
            <person name="Ma J."/>
        </authorList>
    </citation>
    <scope>NUCLEOTIDE SEQUENCE [LARGE SCALE GENOMIC DNA]</scope>
    <source>
        <strain evidence="2 3">PSR21</strain>
    </source>
</reference>
<dbReference type="GeneID" id="79317388"/>
<protein>
    <submittedName>
        <fullName evidence="2">Glycosyltransferase family 2 protein</fullName>
    </submittedName>
</protein>
<gene>
    <name evidence="2" type="ORF">ACFQPE_16760</name>
</gene>
<dbReference type="Gene3D" id="3.90.550.10">
    <property type="entry name" value="Spore Coat Polysaccharide Biosynthesis Protein SpsA, Chain A"/>
    <property type="match status" value="1"/>
</dbReference>
<evidence type="ECO:0000313" key="2">
    <source>
        <dbReference type="EMBL" id="MFC7318432.1"/>
    </source>
</evidence>
<keyword evidence="3" id="KW-1185">Reference proteome</keyword>
<accession>A0ABD6ADY7</accession>